<dbReference type="AlphaFoldDB" id="A0A9N9PS75"/>
<evidence type="ECO:0000313" key="4">
    <source>
        <dbReference type="Proteomes" id="UP000696280"/>
    </source>
</evidence>
<protein>
    <recommendedName>
        <fullName evidence="2">BRCT domain-containing protein</fullName>
    </recommendedName>
</protein>
<dbReference type="SMART" id="SM00292">
    <property type="entry name" value="BRCT"/>
    <property type="match status" value="1"/>
</dbReference>
<feature type="coiled-coil region" evidence="1">
    <location>
        <begin position="141"/>
        <end position="168"/>
    </location>
</feature>
<reference evidence="3" key="1">
    <citation type="submission" date="2021-07" db="EMBL/GenBank/DDBJ databases">
        <authorList>
            <person name="Durling M."/>
        </authorList>
    </citation>
    <scope>NUCLEOTIDE SEQUENCE</scope>
</reference>
<keyword evidence="1" id="KW-0175">Coiled coil</keyword>
<organism evidence="3 4">
    <name type="scientific">Hymenoscyphus fraxineus</name>
    <dbReference type="NCBI Taxonomy" id="746836"/>
    <lineage>
        <taxon>Eukaryota</taxon>
        <taxon>Fungi</taxon>
        <taxon>Dikarya</taxon>
        <taxon>Ascomycota</taxon>
        <taxon>Pezizomycotina</taxon>
        <taxon>Leotiomycetes</taxon>
        <taxon>Helotiales</taxon>
        <taxon>Helotiaceae</taxon>
        <taxon>Hymenoscyphus</taxon>
    </lineage>
</organism>
<dbReference type="SUPFAM" id="SSF52113">
    <property type="entry name" value="BRCT domain"/>
    <property type="match status" value="1"/>
</dbReference>
<gene>
    <name evidence="3" type="ORF">HYFRA_00010846</name>
</gene>
<evidence type="ECO:0000259" key="2">
    <source>
        <dbReference type="PROSITE" id="PS50172"/>
    </source>
</evidence>
<dbReference type="InterPro" id="IPR001357">
    <property type="entry name" value="BRCT_dom"/>
</dbReference>
<dbReference type="EMBL" id="CAJVRL010000054">
    <property type="protein sequence ID" value="CAG8953885.1"/>
    <property type="molecule type" value="Genomic_DNA"/>
</dbReference>
<dbReference type="Proteomes" id="UP000696280">
    <property type="component" value="Unassembled WGS sequence"/>
</dbReference>
<dbReference type="PROSITE" id="PS50172">
    <property type="entry name" value="BRCT"/>
    <property type="match status" value="1"/>
</dbReference>
<dbReference type="Pfam" id="PF00533">
    <property type="entry name" value="BRCT"/>
    <property type="match status" value="1"/>
</dbReference>
<sequence>MTVYVVIRRYCPKSAAHGFVTFKQFFRDVEAANSVAEAHIQTLWDESADRELAMKQTWHEMDGDKACYGVKMENLGDSWITTDMILVAVVEADLDEIEEYEDDIGISGVQSELSMSDEQDTLYRSRWLESEGRFTVLQGLLSQFKKQLEDANSGKRKADEDRDAIQRQAELYRKLWVTADDEKKTLQRFLQSKTKQVCDELIKERKQEETRSHYRERNHEMYGGKPTEATRGHLPADIVKHVRLPEKKCFSGVTLTYIGNPFPLNRAQLITFIEHYGGRFVSLGSADETTTYVIIGRNPYARSLDAISEYNIKMITQYELFDVVRGCMELDDVDKFLQEPWPKRHGVCAGMAPPSTAVDCPPSTQKFFDQYRFIG</sequence>
<evidence type="ECO:0000256" key="1">
    <source>
        <dbReference type="SAM" id="Coils"/>
    </source>
</evidence>
<accession>A0A9N9PS75</accession>
<keyword evidence="4" id="KW-1185">Reference proteome</keyword>
<feature type="domain" description="BRCT" evidence="2">
    <location>
        <begin position="245"/>
        <end position="325"/>
    </location>
</feature>
<comment type="caution">
    <text evidence="3">The sequence shown here is derived from an EMBL/GenBank/DDBJ whole genome shotgun (WGS) entry which is preliminary data.</text>
</comment>
<dbReference type="Gene3D" id="3.40.50.10190">
    <property type="entry name" value="BRCT domain"/>
    <property type="match status" value="1"/>
</dbReference>
<evidence type="ECO:0000313" key="3">
    <source>
        <dbReference type="EMBL" id="CAG8953885.1"/>
    </source>
</evidence>
<name>A0A9N9PS75_9HELO</name>
<dbReference type="InterPro" id="IPR036420">
    <property type="entry name" value="BRCT_dom_sf"/>
</dbReference>
<proteinExistence type="predicted"/>